<keyword evidence="1" id="KW-0560">Oxidoreductase</keyword>
<dbReference type="GO" id="GO:0010181">
    <property type="term" value="F:FMN binding"/>
    <property type="evidence" value="ECO:0007669"/>
    <property type="project" value="TreeGrafter"/>
</dbReference>
<proteinExistence type="predicted"/>
<accession>H1LK98</accession>
<sequence>MVKSGILRGSRMKTLILISHPQLADSATQQFLKTAGNSQPDVTFQHIDERYQNGNLDVKHEQQQLSKYDRIVFQFPMYWYSSPASLKQYMDDVFTRKFVVADHLLRNKELGIVATLGDAEAEFQAGGSEHFTISELLRPFEAFANKAGMIYLKPFVVNQFGYLDEPQKETLLIAYLQYISAPMPLNLDNREAWLLSRLKKLKQGKSAADQEKLDLIIGVIGAQQDQIDDLKVNVKMIRDQEE</sequence>
<dbReference type="PANTHER" id="PTHR47307">
    <property type="entry name" value="GLUTATHIONE-REGULATED POTASSIUM-EFFLUX SYSTEM ANCILLARY PROTEIN KEFG"/>
    <property type="match status" value="1"/>
</dbReference>
<dbReference type="Pfam" id="PF02525">
    <property type="entry name" value="Flavodoxin_2"/>
    <property type="match status" value="1"/>
</dbReference>
<feature type="domain" description="Flavodoxin-like fold" evidence="2">
    <location>
        <begin position="12"/>
        <end position="169"/>
    </location>
</feature>
<evidence type="ECO:0000256" key="1">
    <source>
        <dbReference type="ARBA" id="ARBA00023002"/>
    </source>
</evidence>
<name>H1LK98_9LACO</name>
<evidence type="ECO:0000259" key="2">
    <source>
        <dbReference type="Pfam" id="PF02525"/>
    </source>
</evidence>
<protein>
    <submittedName>
        <fullName evidence="3">Flavodoxin-like protein</fullName>
    </submittedName>
</protein>
<comment type="caution">
    <text evidence="3">The sequence shown here is derived from an EMBL/GenBank/DDBJ whole genome shotgun (WGS) entry which is preliminary data.</text>
</comment>
<dbReference type="AlphaFoldDB" id="H1LK98"/>
<organism evidence="3 4">
    <name type="scientific">Lentilactobacillus kisonensis F0435</name>
    <dbReference type="NCBI Taxonomy" id="797516"/>
    <lineage>
        <taxon>Bacteria</taxon>
        <taxon>Bacillati</taxon>
        <taxon>Bacillota</taxon>
        <taxon>Bacilli</taxon>
        <taxon>Lactobacillales</taxon>
        <taxon>Lactobacillaceae</taxon>
        <taxon>Lentilactobacillus</taxon>
    </lineage>
</organism>
<gene>
    <name evidence="3" type="ORF">HMPREF9104_03044</name>
</gene>
<dbReference type="STRING" id="797516.HMPREF9104_03044"/>
<reference evidence="3 4" key="1">
    <citation type="submission" date="2011-09" db="EMBL/GenBank/DDBJ databases">
        <authorList>
            <person name="Weinstock G."/>
            <person name="Sodergren E."/>
            <person name="Clifton S."/>
            <person name="Fulton L."/>
            <person name="Fulton B."/>
            <person name="Courtney L."/>
            <person name="Fronick C."/>
            <person name="Harrison M."/>
            <person name="Strong C."/>
            <person name="Farmer C."/>
            <person name="Delahaunty K."/>
            <person name="Markovic C."/>
            <person name="Hall O."/>
            <person name="Minx P."/>
            <person name="Tomlinson C."/>
            <person name="Mitreva M."/>
            <person name="Hou S."/>
            <person name="Chen J."/>
            <person name="Wollam A."/>
            <person name="Pepin K.H."/>
            <person name="Johnson M."/>
            <person name="Bhonagiri V."/>
            <person name="Zhang X."/>
            <person name="Suruliraj S."/>
            <person name="Warren W."/>
            <person name="Chinwalla A."/>
            <person name="Mardis E.R."/>
            <person name="Wilson R.K."/>
        </authorList>
    </citation>
    <scope>NUCLEOTIDE SEQUENCE [LARGE SCALE GENOMIC DNA]</scope>
    <source>
        <strain evidence="3 4">F0435</strain>
    </source>
</reference>
<dbReference type="InterPro" id="IPR003680">
    <property type="entry name" value="Flavodoxin_fold"/>
</dbReference>
<dbReference type="InterPro" id="IPR046980">
    <property type="entry name" value="KefG/KefF"/>
</dbReference>
<dbReference type="Proteomes" id="UP000005025">
    <property type="component" value="Unassembled WGS sequence"/>
</dbReference>
<dbReference type="GO" id="GO:0003955">
    <property type="term" value="F:NAD(P)H dehydrogenase (quinone) activity"/>
    <property type="evidence" value="ECO:0007669"/>
    <property type="project" value="TreeGrafter"/>
</dbReference>
<dbReference type="PANTHER" id="PTHR47307:SF1">
    <property type="entry name" value="GLUTATHIONE-REGULATED POTASSIUM-EFFLUX SYSTEM ANCILLARY PROTEIN KEFG"/>
    <property type="match status" value="1"/>
</dbReference>
<evidence type="ECO:0000313" key="3">
    <source>
        <dbReference type="EMBL" id="EHO47572.1"/>
    </source>
</evidence>
<dbReference type="Gene3D" id="3.40.50.360">
    <property type="match status" value="1"/>
</dbReference>
<evidence type="ECO:0000313" key="4">
    <source>
        <dbReference type="Proteomes" id="UP000005025"/>
    </source>
</evidence>
<dbReference type="InterPro" id="IPR029039">
    <property type="entry name" value="Flavoprotein-like_sf"/>
</dbReference>
<dbReference type="PATRIC" id="fig|797516.3.peg.2742"/>
<dbReference type="HOGENOM" id="CLU_058643_0_0_9"/>
<dbReference type="SUPFAM" id="SSF52218">
    <property type="entry name" value="Flavoproteins"/>
    <property type="match status" value="1"/>
</dbReference>
<dbReference type="EMBL" id="AGRJ01000257">
    <property type="protein sequence ID" value="EHO47572.1"/>
    <property type="molecule type" value="Genomic_DNA"/>
</dbReference>
<dbReference type="GO" id="GO:0009055">
    <property type="term" value="F:electron transfer activity"/>
    <property type="evidence" value="ECO:0007669"/>
    <property type="project" value="TreeGrafter"/>
</dbReference>